<dbReference type="SUPFAM" id="SSF52374">
    <property type="entry name" value="Nucleotidylyl transferase"/>
    <property type="match status" value="1"/>
</dbReference>
<organism evidence="4 5">
    <name type="scientific">Compostibacillus humi</name>
    <dbReference type="NCBI Taxonomy" id="1245525"/>
    <lineage>
        <taxon>Bacteria</taxon>
        <taxon>Bacillati</taxon>
        <taxon>Bacillota</taxon>
        <taxon>Bacilli</taxon>
        <taxon>Bacillales</taxon>
        <taxon>Bacillaceae</taxon>
        <taxon>Compostibacillus</taxon>
    </lineage>
</organism>
<dbReference type="RefSeq" id="WP_188391393.1">
    <property type="nucleotide sequence ID" value="NZ_BMEV01000015.1"/>
</dbReference>
<dbReference type="HAMAP" id="MF_01539">
    <property type="entry name" value="TmcAL"/>
    <property type="match status" value="1"/>
</dbReference>
<dbReference type="GO" id="GO:0016879">
    <property type="term" value="F:ligase activity, forming carbon-nitrogen bonds"/>
    <property type="evidence" value="ECO:0007669"/>
    <property type="project" value="UniProtKB-UniRule"/>
</dbReference>
<keyword evidence="2 3" id="KW-0819">tRNA processing</keyword>
<dbReference type="PANTHER" id="PTHR37825:SF1">
    <property type="entry name" value="TRNA(MET) CYTIDINE ACETATE LIGASE"/>
    <property type="match status" value="1"/>
</dbReference>
<dbReference type="Gene3D" id="3.40.50.620">
    <property type="entry name" value="HUPs"/>
    <property type="match status" value="1"/>
</dbReference>
<dbReference type="EMBL" id="BMEV01000015">
    <property type="protein sequence ID" value="GGH73343.1"/>
    <property type="molecule type" value="Genomic_DNA"/>
</dbReference>
<comment type="catalytic activity">
    <reaction evidence="3">
        <text>cytidine(34) in elongator tRNA(Met) + acetate + ATP = N(4)-acetylcytidine(34) in elongator tRNA(Met) + AMP + diphosphate</text>
        <dbReference type="Rhea" id="RHEA:58144"/>
        <dbReference type="Rhea" id="RHEA-COMP:10693"/>
        <dbReference type="Rhea" id="RHEA-COMP:10694"/>
        <dbReference type="ChEBI" id="CHEBI:30089"/>
        <dbReference type="ChEBI" id="CHEBI:30616"/>
        <dbReference type="ChEBI" id="CHEBI:33019"/>
        <dbReference type="ChEBI" id="CHEBI:74900"/>
        <dbReference type="ChEBI" id="CHEBI:82748"/>
        <dbReference type="ChEBI" id="CHEBI:456215"/>
    </reaction>
</comment>
<evidence type="ECO:0000256" key="1">
    <source>
        <dbReference type="ARBA" id="ARBA00022598"/>
    </source>
</evidence>
<feature type="binding site" evidence="3">
    <location>
        <begin position="187"/>
        <end position="188"/>
    </location>
    <ligand>
        <name>ATP</name>
        <dbReference type="ChEBI" id="CHEBI:30616"/>
    </ligand>
</feature>
<dbReference type="GO" id="GO:0000049">
    <property type="term" value="F:tRNA binding"/>
    <property type="evidence" value="ECO:0007669"/>
    <property type="project" value="UniProtKB-KW"/>
</dbReference>
<keyword evidence="3" id="KW-0963">Cytoplasm</keyword>
<protein>
    <recommendedName>
        <fullName evidence="3">tRNA(Met) cytidine acetate ligase</fullName>
        <ecNumber evidence="3">6.3.4.-</ecNumber>
    </recommendedName>
</protein>
<feature type="binding site" evidence="3">
    <location>
        <position position="162"/>
    </location>
    <ligand>
        <name>ATP</name>
        <dbReference type="ChEBI" id="CHEBI:30616"/>
    </ligand>
</feature>
<reference evidence="4" key="2">
    <citation type="submission" date="2020-09" db="EMBL/GenBank/DDBJ databases">
        <authorList>
            <person name="Sun Q."/>
            <person name="Zhou Y."/>
        </authorList>
    </citation>
    <scope>NUCLEOTIDE SEQUENCE</scope>
    <source>
        <strain evidence="4">CGMCC 1.12360</strain>
    </source>
</reference>
<feature type="binding site" evidence="3">
    <location>
        <begin position="7"/>
        <end position="20"/>
    </location>
    <ligand>
        <name>ATP</name>
        <dbReference type="ChEBI" id="CHEBI:30616"/>
    </ligand>
</feature>
<keyword evidence="5" id="KW-1185">Reference proteome</keyword>
<keyword evidence="3" id="KW-0694">RNA-binding</keyword>
<sequence>MKACGLVVEYNPFHNGHVYHLQQAKKVTNADCIVAVMSGSFLQRGEPAISDKFHRAKAALQTGVDLVLELPFVCAVQHSDLFADGAVRILHECKISALCFGSESGELSSFVHGYHAWKENKTKFDIFLKEKLHLGYSFPQAAKYAYEKLGLTAGDFDLTQPNNILGFGYVRAIMENNFPMEPKTIRRIQSHYHDSHLHGNIASATSIRKELLGNSELTTKARNSLPDSTIVQLDAYRKKADLWHHWELYFPLLQYRINTMTPEELRQIFGVDEGMEYRIKKMASKAMNFADLVRLVKSKRYTWTRIQRMFVYILANIKDEEMNRLKQAEIPYLRILGFTERGKAFLNEKKKDIAVPLVTSYHRDQHPMLAIEEKASHAYYSVLKAENKQTLFQQEMQGPVQI</sequence>
<comment type="function">
    <text evidence="3">Catalyzes the formation of N(4)-acetylcytidine (ac(4)C) at the wobble position of elongator tRNA(Met), using acetate and ATP as substrates. First activates an acetate ion to form acetyladenylate (Ac-AMP) and then transfers the acetyl group to tRNA to form ac(4)C34.</text>
</comment>
<proteinExistence type="inferred from homology"/>
<keyword evidence="1 3" id="KW-0436">Ligase</keyword>
<dbReference type="PANTHER" id="PTHR37825">
    <property type="entry name" value="TRNA(MET) CYTIDINE ACETATE LIGASE"/>
    <property type="match status" value="1"/>
</dbReference>
<evidence type="ECO:0000313" key="5">
    <source>
        <dbReference type="Proteomes" id="UP000602050"/>
    </source>
</evidence>
<comment type="subcellular location">
    <subcellularLocation>
        <location evidence="3">Cytoplasm</location>
    </subcellularLocation>
</comment>
<dbReference type="InterPro" id="IPR014729">
    <property type="entry name" value="Rossmann-like_a/b/a_fold"/>
</dbReference>
<dbReference type="AlphaFoldDB" id="A0A8J3EJV8"/>
<dbReference type="Proteomes" id="UP000602050">
    <property type="component" value="Unassembled WGS sequence"/>
</dbReference>
<feature type="binding site" evidence="3">
    <location>
        <position position="101"/>
    </location>
    <ligand>
        <name>ATP</name>
        <dbReference type="ChEBI" id="CHEBI:30616"/>
    </ligand>
</feature>
<dbReference type="InterPro" id="IPR008513">
    <property type="entry name" value="tRNA(Met)_cyd_acetate_ligase"/>
</dbReference>
<name>A0A8J3EJV8_9BACI</name>
<accession>A0A8J3EJV8</accession>
<dbReference type="Pfam" id="PF05636">
    <property type="entry name" value="HIGH_NTase1"/>
    <property type="match status" value="1"/>
</dbReference>
<comment type="caution">
    <text evidence="4">The sequence shown here is derived from an EMBL/GenBank/DDBJ whole genome shotgun (WGS) entry which is preliminary data.</text>
</comment>
<dbReference type="NCBIfam" id="NF010191">
    <property type="entry name" value="PRK13670.1"/>
    <property type="match status" value="1"/>
</dbReference>
<keyword evidence="3" id="KW-0067">ATP-binding</keyword>
<dbReference type="EC" id="6.3.4.-" evidence="3"/>
<evidence type="ECO:0000256" key="3">
    <source>
        <dbReference type="HAMAP-Rule" id="MF_01539"/>
    </source>
</evidence>
<comment type="similarity">
    <text evidence="3">Belongs to the TmcAL family.</text>
</comment>
<dbReference type="GO" id="GO:0005737">
    <property type="term" value="C:cytoplasm"/>
    <property type="evidence" value="ECO:0007669"/>
    <property type="project" value="UniProtKB-SubCell"/>
</dbReference>
<keyword evidence="3" id="KW-0547">Nucleotide-binding</keyword>
<keyword evidence="3" id="KW-0820">tRNA-binding</keyword>
<evidence type="ECO:0000256" key="2">
    <source>
        <dbReference type="ARBA" id="ARBA00022694"/>
    </source>
</evidence>
<reference evidence="4" key="1">
    <citation type="journal article" date="2014" name="Int. J. Syst. Evol. Microbiol.">
        <title>Complete genome sequence of Corynebacterium casei LMG S-19264T (=DSM 44701T), isolated from a smear-ripened cheese.</title>
        <authorList>
            <consortium name="US DOE Joint Genome Institute (JGI-PGF)"/>
            <person name="Walter F."/>
            <person name="Albersmeier A."/>
            <person name="Kalinowski J."/>
            <person name="Ruckert C."/>
        </authorList>
    </citation>
    <scope>NUCLEOTIDE SEQUENCE</scope>
    <source>
        <strain evidence="4">CGMCC 1.12360</strain>
    </source>
</reference>
<dbReference type="GO" id="GO:0005524">
    <property type="term" value="F:ATP binding"/>
    <property type="evidence" value="ECO:0007669"/>
    <property type="project" value="UniProtKB-KW"/>
</dbReference>
<dbReference type="NCBIfam" id="NF010192">
    <property type="entry name" value="PRK13671.1"/>
    <property type="match status" value="1"/>
</dbReference>
<evidence type="ECO:0000313" key="4">
    <source>
        <dbReference type="EMBL" id="GGH73343.1"/>
    </source>
</evidence>
<gene>
    <name evidence="4" type="primary">ylbM</name>
    <name evidence="3" type="synonym">tmcAL</name>
    <name evidence="4" type="ORF">GCM10010978_11130</name>
</gene>
<dbReference type="GO" id="GO:0006400">
    <property type="term" value="P:tRNA modification"/>
    <property type="evidence" value="ECO:0007669"/>
    <property type="project" value="UniProtKB-UniRule"/>
</dbReference>